<evidence type="ECO:0000256" key="1">
    <source>
        <dbReference type="SAM" id="Phobius"/>
    </source>
</evidence>
<dbReference type="SUPFAM" id="SSF56300">
    <property type="entry name" value="Metallo-dependent phosphatases"/>
    <property type="match status" value="1"/>
</dbReference>
<evidence type="ECO:0000313" key="3">
    <source>
        <dbReference type="EMBL" id="SHH57425.1"/>
    </source>
</evidence>
<gene>
    <name evidence="3" type="ORF">SAMN05444148_2350</name>
</gene>
<keyword evidence="1" id="KW-0812">Transmembrane</keyword>
<protein>
    <submittedName>
        <fullName evidence="3">Calcineurin-like phosphoesterase</fullName>
    </submittedName>
</protein>
<dbReference type="InterPro" id="IPR004843">
    <property type="entry name" value="Calcineurin-like_PHP"/>
</dbReference>
<dbReference type="Proteomes" id="UP000184522">
    <property type="component" value="Unassembled WGS sequence"/>
</dbReference>
<dbReference type="Pfam" id="PF00149">
    <property type="entry name" value="Metallophos"/>
    <property type="match status" value="1"/>
</dbReference>
<dbReference type="Gene3D" id="3.60.21.10">
    <property type="match status" value="1"/>
</dbReference>
<dbReference type="AlphaFoldDB" id="A0A1M5U2T7"/>
<evidence type="ECO:0000313" key="4">
    <source>
        <dbReference type="Proteomes" id="UP000184522"/>
    </source>
</evidence>
<accession>A0A1M5U2T7</accession>
<sequence>MKKRVLRYLKHILGTIIIFMAIGASILIYENGSIHYGDNPKKMDWDNEGPYVFYKNDSTLNINYIKGSKKEGFYVDEKEVSTKQSALARSFFALDSTSFSFNLDSDFQIPESTYTDNQKIIAVSDIESGYRTFRDFLINNKVIDQDLNWTFGKGHLVLVGDFVDRGFSTTQVLWFIYKLEQEAKKHKGNVHFIIGNHELKNMYGDYGAASLKYTFVTSILGKTQANLYDKNSFLGKWLSSKNAIESINGNLFAHGGLHPDISKIDMTLDEINSFLRANYYNAPYPKANKAKTELLLSSKTGVSWYRGYFREDDLSQKQVDSSLDKFDAKSIVVGHTLQNKVKRVFEGKVIGIDVQHPKDYHKNWPKKTSEGLLIENEKYYRVLSDGSISEI</sequence>
<dbReference type="EMBL" id="FQWS01000002">
    <property type="protein sequence ID" value="SHH57425.1"/>
    <property type="molecule type" value="Genomic_DNA"/>
</dbReference>
<feature type="domain" description="Calcineurin-like phosphoesterase" evidence="2">
    <location>
        <begin position="119"/>
        <end position="337"/>
    </location>
</feature>
<keyword evidence="4" id="KW-1185">Reference proteome</keyword>
<keyword evidence="1" id="KW-1133">Transmembrane helix</keyword>
<feature type="transmembrane region" description="Helical" evidence="1">
    <location>
        <begin position="12"/>
        <end position="29"/>
    </location>
</feature>
<evidence type="ECO:0000259" key="2">
    <source>
        <dbReference type="Pfam" id="PF00149"/>
    </source>
</evidence>
<dbReference type="RefSeq" id="WP_073086652.1">
    <property type="nucleotide sequence ID" value="NZ_FQWS01000002.1"/>
</dbReference>
<proteinExistence type="predicted"/>
<organism evidence="3 4">
    <name type="scientific">Winogradskyella jejuensis</name>
    <dbReference type="NCBI Taxonomy" id="1089305"/>
    <lineage>
        <taxon>Bacteria</taxon>
        <taxon>Pseudomonadati</taxon>
        <taxon>Bacteroidota</taxon>
        <taxon>Flavobacteriia</taxon>
        <taxon>Flavobacteriales</taxon>
        <taxon>Flavobacteriaceae</taxon>
        <taxon>Winogradskyella</taxon>
    </lineage>
</organism>
<keyword evidence="1" id="KW-0472">Membrane</keyword>
<dbReference type="PANTHER" id="PTHR46546">
    <property type="entry name" value="SHEWANELLA-LIKE PROTEIN PHOSPHATASE 1"/>
    <property type="match status" value="1"/>
</dbReference>
<dbReference type="InterPro" id="IPR029052">
    <property type="entry name" value="Metallo-depent_PP-like"/>
</dbReference>
<reference evidence="4" key="1">
    <citation type="submission" date="2016-11" db="EMBL/GenBank/DDBJ databases">
        <authorList>
            <person name="Varghese N."/>
            <person name="Submissions S."/>
        </authorList>
    </citation>
    <scope>NUCLEOTIDE SEQUENCE [LARGE SCALE GENOMIC DNA]</scope>
    <source>
        <strain evidence="4">DSM 25330</strain>
    </source>
</reference>
<dbReference type="GO" id="GO:0016787">
    <property type="term" value="F:hydrolase activity"/>
    <property type="evidence" value="ECO:0007669"/>
    <property type="project" value="InterPro"/>
</dbReference>
<dbReference type="PANTHER" id="PTHR46546:SF4">
    <property type="entry name" value="SHEWANELLA-LIKE PROTEIN PHOSPHATASE 1"/>
    <property type="match status" value="1"/>
</dbReference>
<name>A0A1M5U2T7_9FLAO</name>
<dbReference type="OrthoDB" id="7550081at2"/>
<dbReference type="STRING" id="1089305.SAMN05444148_2350"/>